<dbReference type="PANTHER" id="PTHR30469">
    <property type="entry name" value="MULTIDRUG RESISTANCE PROTEIN MDTA"/>
    <property type="match status" value="1"/>
</dbReference>
<proteinExistence type="inferred from homology"/>
<feature type="chain" id="PRO_5045814466" evidence="2">
    <location>
        <begin position="26"/>
        <end position="379"/>
    </location>
</feature>
<dbReference type="RefSeq" id="WP_169262130.1">
    <property type="nucleotide sequence ID" value="NZ_WTVQ01000046.1"/>
</dbReference>
<evidence type="ECO:0000259" key="4">
    <source>
        <dbReference type="Pfam" id="PF25989"/>
    </source>
</evidence>
<dbReference type="NCBIfam" id="TIGR01730">
    <property type="entry name" value="RND_mfp"/>
    <property type="match status" value="1"/>
</dbReference>
<dbReference type="Gene3D" id="2.40.30.170">
    <property type="match status" value="1"/>
</dbReference>
<dbReference type="InterPro" id="IPR058637">
    <property type="entry name" value="YknX-like_C"/>
</dbReference>
<dbReference type="Pfam" id="PF25954">
    <property type="entry name" value="Beta-barrel_RND_2"/>
    <property type="match status" value="1"/>
</dbReference>
<evidence type="ECO:0000259" key="3">
    <source>
        <dbReference type="Pfam" id="PF25954"/>
    </source>
</evidence>
<feature type="domain" description="CusB-like beta-barrel" evidence="3">
    <location>
        <begin position="223"/>
        <end position="286"/>
    </location>
</feature>
<dbReference type="Gene3D" id="2.40.420.20">
    <property type="match status" value="1"/>
</dbReference>
<organism evidence="5 6">
    <name type="scientific">Aromatoleum diolicum</name>
    <dbReference type="NCBI Taxonomy" id="75796"/>
    <lineage>
        <taxon>Bacteria</taxon>
        <taxon>Pseudomonadati</taxon>
        <taxon>Pseudomonadota</taxon>
        <taxon>Betaproteobacteria</taxon>
        <taxon>Rhodocyclales</taxon>
        <taxon>Rhodocyclaceae</taxon>
        <taxon>Aromatoleum</taxon>
    </lineage>
</organism>
<dbReference type="InterPro" id="IPR006143">
    <property type="entry name" value="RND_pump_MFP"/>
</dbReference>
<protein>
    <submittedName>
        <fullName evidence="5">Efflux RND transporter periplasmic adaptor subunit</fullName>
    </submittedName>
</protein>
<evidence type="ECO:0000313" key="6">
    <source>
        <dbReference type="Proteomes" id="UP000648984"/>
    </source>
</evidence>
<gene>
    <name evidence="5" type="ORF">GPA25_19775</name>
</gene>
<reference evidence="5 6" key="1">
    <citation type="submission" date="2019-12" db="EMBL/GenBank/DDBJ databases">
        <title>Comparative genomics gives insights into the taxonomy of the Azoarcus-Aromatoleum group and reveals separate origins of nif in the plant-associated Azoarcus and non-plant-associated Aromatoleum sub-groups.</title>
        <authorList>
            <person name="Lafos M."/>
            <person name="Maluk M."/>
            <person name="Batista M."/>
            <person name="Junghare M."/>
            <person name="Carmona M."/>
            <person name="Faoro H."/>
            <person name="Cruz L.M."/>
            <person name="Battistoni F."/>
            <person name="De Souza E."/>
            <person name="Pedrosa F."/>
            <person name="Chen W.-M."/>
            <person name="Poole P.S."/>
            <person name="Dixon R.A."/>
            <person name="James E.K."/>
        </authorList>
    </citation>
    <scope>NUCLEOTIDE SEQUENCE [LARGE SCALE GENOMIC DNA]</scope>
    <source>
        <strain evidence="5 6">22Lin</strain>
    </source>
</reference>
<comment type="caution">
    <text evidence="5">The sequence shown here is derived from an EMBL/GenBank/DDBJ whole genome shotgun (WGS) entry which is preliminary data.</text>
</comment>
<dbReference type="Gene3D" id="1.10.287.470">
    <property type="entry name" value="Helix hairpin bin"/>
    <property type="match status" value="1"/>
</dbReference>
<dbReference type="EMBL" id="WTVQ01000046">
    <property type="protein sequence ID" value="NMG76996.1"/>
    <property type="molecule type" value="Genomic_DNA"/>
</dbReference>
<evidence type="ECO:0000313" key="5">
    <source>
        <dbReference type="EMBL" id="NMG76996.1"/>
    </source>
</evidence>
<accession>A0ABX1QHQ0</accession>
<keyword evidence="2" id="KW-0732">Signal</keyword>
<feature type="domain" description="YknX-like C-terminal permuted SH3-like" evidence="4">
    <location>
        <begin position="298"/>
        <end position="367"/>
    </location>
</feature>
<dbReference type="Pfam" id="PF25989">
    <property type="entry name" value="YknX_C"/>
    <property type="match status" value="1"/>
</dbReference>
<evidence type="ECO:0000256" key="2">
    <source>
        <dbReference type="SAM" id="SignalP"/>
    </source>
</evidence>
<dbReference type="PROSITE" id="PS51257">
    <property type="entry name" value="PROKAR_LIPOPROTEIN"/>
    <property type="match status" value="1"/>
</dbReference>
<evidence type="ECO:0000256" key="1">
    <source>
        <dbReference type="ARBA" id="ARBA00009477"/>
    </source>
</evidence>
<feature type="signal peptide" evidence="2">
    <location>
        <begin position="1"/>
        <end position="25"/>
    </location>
</feature>
<dbReference type="Gene3D" id="2.40.50.100">
    <property type="match status" value="1"/>
</dbReference>
<name>A0ABX1QHQ0_9RHOO</name>
<dbReference type="PANTHER" id="PTHR30469:SF15">
    <property type="entry name" value="HLYD FAMILY OF SECRETION PROTEINS"/>
    <property type="match status" value="1"/>
</dbReference>
<dbReference type="InterPro" id="IPR058792">
    <property type="entry name" value="Beta-barrel_RND_2"/>
</dbReference>
<dbReference type="SUPFAM" id="SSF111369">
    <property type="entry name" value="HlyD-like secretion proteins"/>
    <property type="match status" value="1"/>
</dbReference>
<keyword evidence="6" id="KW-1185">Reference proteome</keyword>
<comment type="similarity">
    <text evidence="1">Belongs to the membrane fusion protein (MFP) (TC 8.A.1) family.</text>
</comment>
<dbReference type="Proteomes" id="UP000648984">
    <property type="component" value="Unassembled WGS sequence"/>
</dbReference>
<sequence length="379" mass="40211">MKRKHFDWLMLLAPLAMLASLGACDSRTAEPSQNVPAAIETARPALTVRPVSPAPVTWAKAISASGSITAWQETIVGSEIGGLRIAEVRANVGDKVKKGQVLVVLADDVVQADLAQVRASLQEARAVHAEARANADRARRFQPTGMMSQQQVTQYLTAEQTAKARIEVAAARLQLAELRIRQTRIVAPDDALISARMAAVGTVPQAGQELFRLILRGRVEWRAEVRADDIGLVRPGDLATLSLANGAKLSGKVRSIAPSVDPQTRNGLVYVDVSGDRAKAGMFANGEIVLGAMPATPALSLPQSAVLLRDGFAHVFRIGPDHRLSQTRVVTGRRQGDRVEILSGIEAGEQVVESGVGFLSDGDQVEVTSTPPTAAATPG</sequence>